<reference evidence="2" key="1">
    <citation type="submission" date="2020-02" db="EMBL/GenBank/DDBJ databases">
        <authorList>
            <person name="Meier V. D."/>
        </authorList>
    </citation>
    <scope>NUCLEOTIDE SEQUENCE</scope>
    <source>
        <strain evidence="2">AVDCRST_MAG54</strain>
    </source>
</reference>
<gene>
    <name evidence="2" type="ORF">AVDCRST_MAG54-3175</name>
</gene>
<feature type="compositionally biased region" description="Basic and acidic residues" evidence="1">
    <location>
        <begin position="88"/>
        <end position="100"/>
    </location>
</feature>
<feature type="region of interest" description="Disordered" evidence="1">
    <location>
        <begin position="57"/>
        <end position="126"/>
    </location>
</feature>
<dbReference type="AlphaFoldDB" id="A0A6J4JB71"/>
<name>A0A6J4JB71_9PSEU</name>
<sequence length="126" mass="14656">DHHRPDHRAARPRRQPRPRRRLPRPVAGRPGGDVVVQHRVLPRRRQRLPRRLVRQRRELLRRGRHHRHGDRGLHRHGRGGPPAGLPAADHRAARRPELRDRRRVHVPAVPGPARAVAAQSPRCRAM</sequence>
<protein>
    <submittedName>
        <fullName evidence="2">Uncharacterized protein</fullName>
    </submittedName>
</protein>
<feature type="region of interest" description="Disordered" evidence="1">
    <location>
        <begin position="1"/>
        <end position="32"/>
    </location>
</feature>
<dbReference type="EMBL" id="CADCTH010000403">
    <property type="protein sequence ID" value="CAA9274085.1"/>
    <property type="molecule type" value="Genomic_DNA"/>
</dbReference>
<feature type="compositionally biased region" description="Basic residues" evidence="1">
    <location>
        <begin position="1"/>
        <end position="23"/>
    </location>
</feature>
<evidence type="ECO:0000256" key="1">
    <source>
        <dbReference type="SAM" id="MobiDB-lite"/>
    </source>
</evidence>
<evidence type="ECO:0000313" key="2">
    <source>
        <dbReference type="EMBL" id="CAA9274085.1"/>
    </source>
</evidence>
<feature type="non-terminal residue" evidence="2">
    <location>
        <position position="126"/>
    </location>
</feature>
<proteinExistence type="predicted"/>
<organism evidence="2">
    <name type="scientific">uncultured Actinomycetospora sp</name>
    <dbReference type="NCBI Taxonomy" id="1135996"/>
    <lineage>
        <taxon>Bacteria</taxon>
        <taxon>Bacillati</taxon>
        <taxon>Actinomycetota</taxon>
        <taxon>Actinomycetes</taxon>
        <taxon>Pseudonocardiales</taxon>
        <taxon>Pseudonocardiaceae</taxon>
        <taxon>Actinomycetospora</taxon>
        <taxon>environmental samples</taxon>
    </lineage>
</organism>
<feature type="compositionally biased region" description="Basic residues" evidence="1">
    <location>
        <begin position="62"/>
        <end position="78"/>
    </location>
</feature>
<feature type="non-terminal residue" evidence="2">
    <location>
        <position position="1"/>
    </location>
</feature>
<feature type="compositionally biased region" description="Low complexity" evidence="1">
    <location>
        <begin position="106"/>
        <end position="118"/>
    </location>
</feature>
<accession>A0A6J4JB71</accession>